<evidence type="ECO:0000256" key="6">
    <source>
        <dbReference type="ARBA" id="ARBA00023273"/>
    </source>
</evidence>
<dbReference type="InterPro" id="IPR030511">
    <property type="entry name" value="TTC26"/>
</dbReference>
<protein>
    <recommendedName>
        <fullName evidence="3">Intraflagellar transport protein 56</fullName>
    </recommendedName>
</protein>
<proteinExistence type="inferred from homology"/>
<organism evidence="9 10">
    <name type="scientific">Allomyces macrogynus (strain ATCC 38327)</name>
    <name type="common">Allomyces javanicus var. macrogynus</name>
    <dbReference type="NCBI Taxonomy" id="578462"/>
    <lineage>
        <taxon>Eukaryota</taxon>
        <taxon>Fungi</taxon>
        <taxon>Fungi incertae sedis</taxon>
        <taxon>Blastocladiomycota</taxon>
        <taxon>Blastocladiomycetes</taxon>
        <taxon>Blastocladiales</taxon>
        <taxon>Blastocladiaceae</taxon>
        <taxon>Allomyces</taxon>
    </lineage>
</organism>
<keyword evidence="6" id="KW-0966">Cell projection</keyword>
<feature type="compositionally biased region" description="Low complexity" evidence="8">
    <location>
        <begin position="264"/>
        <end position="273"/>
    </location>
</feature>
<dbReference type="OrthoDB" id="95390at2759"/>
<dbReference type="GO" id="GO:0030992">
    <property type="term" value="C:intraciliary transport particle B"/>
    <property type="evidence" value="ECO:0007669"/>
    <property type="project" value="TreeGrafter"/>
</dbReference>
<feature type="region of interest" description="Disordered" evidence="8">
    <location>
        <begin position="259"/>
        <end position="281"/>
    </location>
</feature>
<dbReference type="GO" id="GO:0097546">
    <property type="term" value="C:ciliary base"/>
    <property type="evidence" value="ECO:0007669"/>
    <property type="project" value="TreeGrafter"/>
</dbReference>
<dbReference type="GO" id="GO:0036064">
    <property type="term" value="C:ciliary basal body"/>
    <property type="evidence" value="ECO:0007669"/>
    <property type="project" value="TreeGrafter"/>
</dbReference>
<dbReference type="Pfam" id="PF14559">
    <property type="entry name" value="TPR_19"/>
    <property type="match status" value="1"/>
</dbReference>
<dbReference type="Gene3D" id="1.25.40.10">
    <property type="entry name" value="Tetratricopeptide repeat domain"/>
    <property type="match status" value="2"/>
</dbReference>
<accession>A0A0L0T2R8</accession>
<gene>
    <name evidence="9" type="ORF">AMAG_13538</name>
</gene>
<dbReference type="GO" id="GO:0035735">
    <property type="term" value="P:intraciliary transport involved in cilium assembly"/>
    <property type="evidence" value="ECO:0007669"/>
    <property type="project" value="TreeGrafter"/>
</dbReference>
<evidence type="ECO:0000256" key="5">
    <source>
        <dbReference type="ARBA" id="ARBA00022803"/>
    </source>
</evidence>
<dbReference type="AlphaFoldDB" id="A0A0L0T2R8"/>
<dbReference type="Proteomes" id="UP000054350">
    <property type="component" value="Unassembled WGS sequence"/>
</dbReference>
<dbReference type="PANTHER" id="PTHR14781:SF0">
    <property type="entry name" value="INTRAFLAGELLAR TRANSPORT PROTEIN 56"/>
    <property type="match status" value="1"/>
</dbReference>
<dbReference type="PANTHER" id="PTHR14781">
    <property type="entry name" value="INTRAFLAGELLAR TRANSPORT PROTEIN 56"/>
    <property type="match status" value="1"/>
</dbReference>
<evidence type="ECO:0000256" key="7">
    <source>
        <dbReference type="PROSITE-ProRule" id="PRU00339"/>
    </source>
</evidence>
<keyword evidence="5 7" id="KW-0802">TPR repeat</keyword>
<evidence type="ECO:0000313" key="9">
    <source>
        <dbReference type="EMBL" id="KNE68899.1"/>
    </source>
</evidence>
<dbReference type="GO" id="GO:0120170">
    <property type="term" value="F:intraciliary transport particle B binding"/>
    <property type="evidence" value="ECO:0007669"/>
    <property type="project" value="TreeGrafter"/>
</dbReference>
<sequence length="597" mass="66418">MLISRTKAAIPAPQAAAPVDKRRTLPTLDQFLHDRDYTGALTLLEFERTAGTAVQPDNWLWTGYAAFHMGDYPLAMKVYQELCNGPSPDPLYHLYLAVCQFYLGMYREADEHASQGPTCKLQNRLQFHLAHKFNDEKRLMVHHQHLQDVVEDQLTLASIHYLRGHYQEAIDIYKRLLAEHPEYLALNVYLALCYYKLDYYDVAQEVLALYQQRFPDSVTAGNLKACNHFRLYNGKAAEQELKALLDQFSASAAAAAGAGGSDGSGDAVASTAAPTRSGGGSSAQTFAQDILRHNQVVFRGGDGALAVLEPLVDVVPEARLNLAIYHLKNDDMVAAYELMKDVDPASPPEYILKAIVNAVIGQAQDSREHLKLAQQYFQLVGSSATECDTIAGRQCMASCFFLLRHFDDVLIYLNSIKAYFFNDDGFNFNYAQVKAGLGAWNEVEEALMAVQDDKLKADFTYIGHLAKAYIMTNKARNAWELYLKMDTSSESFTLLQLIAHDAYKTRQFFWSAKAFDVLERLDPADAVHWEGKRGACIGAFRAIAQGGGDPGVANDARLRDILALLRNSQNPQADYIARTMRRWAASAGGKAALAARR</sequence>
<evidence type="ECO:0000256" key="1">
    <source>
        <dbReference type="ARBA" id="ARBA00004138"/>
    </source>
</evidence>
<dbReference type="PROSITE" id="PS50005">
    <property type="entry name" value="TPR"/>
    <property type="match status" value="1"/>
</dbReference>
<dbReference type="InterPro" id="IPR019734">
    <property type="entry name" value="TPR_rpt"/>
</dbReference>
<evidence type="ECO:0000256" key="4">
    <source>
        <dbReference type="ARBA" id="ARBA00022737"/>
    </source>
</evidence>
<evidence type="ECO:0000256" key="8">
    <source>
        <dbReference type="SAM" id="MobiDB-lite"/>
    </source>
</evidence>
<dbReference type="EMBL" id="GG745358">
    <property type="protein sequence ID" value="KNE68899.1"/>
    <property type="molecule type" value="Genomic_DNA"/>
</dbReference>
<dbReference type="FunFam" id="1.25.40.10:FF:001373">
    <property type="entry name" value="Tetratricopeptide repeat domain 26"/>
    <property type="match status" value="1"/>
</dbReference>
<reference evidence="10" key="2">
    <citation type="submission" date="2009-11" db="EMBL/GenBank/DDBJ databases">
        <title>The Genome Sequence of Allomyces macrogynus strain ATCC 38327.</title>
        <authorList>
            <consortium name="The Broad Institute Genome Sequencing Platform"/>
            <person name="Russ C."/>
            <person name="Cuomo C."/>
            <person name="Shea T."/>
            <person name="Young S.K."/>
            <person name="Zeng Q."/>
            <person name="Koehrsen M."/>
            <person name="Haas B."/>
            <person name="Borodovsky M."/>
            <person name="Guigo R."/>
            <person name="Alvarado L."/>
            <person name="Berlin A."/>
            <person name="Borenstein D."/>
            <person name="Chen Z."/>
            <person name="Engels R."/>
            <person name="Freedman E."/>
            <person name="Gellesch M."/>
            <person name="Goldberg J."/>
            <person name="Griggs A."/>
            <person name="Gujja S."/>
            <person name="Heiman D."/>
            <person name="Hepburn T."/>
            <person name="Howarth C."/>
            <person name="Jen D."/>
            <person name="Larson L."/>
            <person name="Lewis B."/>
            <person name="Mehta T."/>
            <person name="Park D."/>
            <person name="Pearson M."/>
            <person name="Roberts A."/>
            <person name="Saif S."/>
            <person name="Shenoy N."/>
            <person name="Sisk P."/>
            <person name="Stolte C."/>
            <person name="Sykes S."/>
            <person name="Walk T."/>
            <person name="White J."/>
            <person name="Yandava C."/>
            <person name="Burger G."/>
            <person name="Gray M.W."/>
            <person name="Holland P.W.H."/>
            <person name="King N."/>
            <person name="Lang F.B.F."/>
            <person name="Roger A.J."/>
            <person name="Ruiz-Trillo I."/>
            <person name="Lander E."/>
            <person name="Nusbaum C."/>
        </authorList>
    </citation>
    <scope>NUCLEOTIDE SEQUENCE [LARGE SCALE GENOMIC DNA]</scope>
    <source>
        <strain evidence="10">ATCC 38327</strain>
    </source>
</reference>
<name>A0A0L0T2R8_ALLM3</name>
<dbReference type="VEuPathDB" id="FungiDB:AMAG_13538"/>
<keyword evidence="10" id="KW-1185">Reference proteome</keyword>
<feature type="repeat" description="TPR" evidence="7">
    <location>
        <begin position="150"/>
        <end position="183"/>
    </location>
</feature>
<dbReference type="STRING" id="578462.A0A0L0T2R8"/>
<dbReference type="GO" id="GO:0035720">
    <property type="term" value="P:intraciliary anterograde transport"/>
    <property type="evidence" value="ECO:0007669"/>
    <property type="project" value="TreeGrafter"/>
</dbReference>
<keyword evidence="4" id="KW-0677">Repeat</keyword>
<comment type="similarity">
    <text evidence="2">Belongs to the IFT56 family.</text>
</comment>
<evidence type="ECO:0000256" key="3">
    <source>
        <dbReference type="ARBA" id="ARBA00019387"/>
    </source>
</evidence>
<evidence type="ECO:0000313" key="10">
    <source>
        <dbReference type="Proteomes" id="UP000054350"/>
    </source>
</evidence>
<dbReference type="InterPro" id="IPR011990">
    <property type="entry name" value="TPR-like_helical_dom_sf"/>
</dbReference>
<comment type="subcellular location">
    <subcellularLocation>
        <location evidence="1">Cell projection</location>
        <location evidence="1">Cilium</location>
    </subcellularLocation>
</comment>
<dbReference type="eggNOG" id="KOG3785">
    <property type="taxonomic scope" value="Eukaryota"/>
</dbReference>
<dbReference type="SUPFAM" id="SSF48452">
    <property type="entry name" value="TPR-like"/>
    <property type="match status" value="1"/>
</dbReference>
<reference evidence="9 10" key="1">
    <citation type="submission" date="2009-11" db="EMBL/GenBank/DDBJ databases">
        <title>Annotation of Allomyces macrogynus ATCC 38327.</title>
        <authorList>
            <consortium name="The Broad Institute Genome Sequencing Platform"/>
            <person name="Russ C."/>
            <person name="Cuomo C."/>
            <person name="Burger G."/>
            <person name="Gray M.W."/>
            <person name="Holland P.W.H."/>
            <person name="King N."/>
            <person name="Lang F.B.F."/>
            <person name="Roger A.J."/>
            <person name="Ruiz-Trillo I."/>
            <person name="Young S.K."/>
            <person name="Zeng Q."/>
            <person name="Gargeya S."/>
            <person name="Fitzgerald M."/>
            <person name="Haas B."/>
            <person name="Abouelleil A."/>
            <person name="Alvarado L."/>
            <person name="Arachchi H.M."/>
            <person name="Berlin A."/>
            <person name="Chapman S.B."/>
            <person name="Gearin G."/>
            <person name="Goldberg J."/>
            <person name="Griggs A."/>
            <person name="Gujja S."/>
            <person name="Hansen M."/>
            <person name="Heiman D."/>
            <person name="Howarth C."/>
            <person name="Larimer J."/>
            <person name="Lui A."/>
            <person name="MacDonald P.J.P."/>
            <person name="McCowen C."/>
            <person name="Montmayeur A."/>
            <person name="Murphy C."/>
            <person name="Neiman D."/>
            <person name="Pearson M."/>
            <person name="Priest M."/>
            <person name="Roberts A."/>
            <person name="Saif S."/>
            <person name="Shea T."/>
            <person name="Sisk P."/>
            <person name="Stolte C."/>
            <person name="Sykes S."/>
            <person name="Wortman J."/>
            <person name="Nusbaum C."/>
            <person name="Birren B."/>
        </authorList>
    </citation>
    <scope>NUCLEOTIDE SEQUENCE [LARGE SCALE GENOMIC DNA]</scope>
    <source>
        <strain evidence="9 10">ATCC 38327</strain>
    </source>
</reference>
<evidence type="ECO:0000256" key="2">
    <source>
        <dbReference type="ARBA" id="ARBA00007834"/>
    </source>
</evidence>